<reference evidence="1" key="2">
    <citation type="submission" date="2025-09" db="UniProtKB">
        <authorList>
            <consortium name="Ensembl"/>
        </authorList>
    </citation>
    <scope>IDENTIFICATION</scope>
</reference>
<sequence length="82" mass="9307">PHIPLAFSTGLEGQDETCVIKHRMEDMASWGEPGYHNLRTLRLEVTSAVTWRKKSYYKLGSVTNTLGFKQMARTNGYKLGCE</sequence>
<accession>A0A8B9MG87</accession>
<dbReference type="Ensembl" id="ENSANIT00000009108.1">
    <property type="protein sequence ID" value="ENSANIP00000008803.1"/>
    <property type="gene ID" value="ENSANIG00000005943.1"/>
</dbReference>
<reference evidence="1" key="1">
    <citation type="submission" date="2025-08" db="UniProtKB">
        <authorList>
            <consortium name="Ensembl"/>
        </authorList>
    </citation>
    <scope>IDENTIFICATION</scope>
</reference>
<keyword evidence="2" id="KW-1185">Reference proteome</keyword>
<organism evidence="1 2">
    <name type="scientific">Accipiter nisus</name>
    <name type="common">Eurasian sparrowhawk</name>
    <dbReference type="NCBI Taxonomy" id="211598"/>
    <lineage>
        <taxon>Eukaryota</taxon>
        <taxon>Metazoa</taxon>
        <taxon>Chordata</taxon>
        <taxon>Craniata</taxon>
        <taxon>Vertebrata</taxon>
        <taxon>Euteleostomi</taxon>
        <taxon>Archelosauria</taxon>
        <taxon>Archosauria</taxon>
        <taxon>Dinosauria</taxon>
        <taxon>Saurischia</taxon>
        <taxon>Theropoda</taxon>
        <taxon>Coelurosauria</taxon>
        <taxon>Aves</taxon>
        <taxon>Neognathae</taxon>
        <taxon>Neoaves</taxon>
        <taxon>Telluraves</taxon>
        <taxon>Accipitrimorphae</taxon>
        <taxon>Accipitriformes</taxon>
        <taxon>Accipitridae</taxon>
        <taxon>Accipitrinae</taxon>
        <taxon>Accipiter</taxon>
    </lineage>
</organism>
<name>A0A8B9MG87_9AVES</name>
<evidence type="ECO:0000313" key="2">
    <source>
        <dbReference type="Proteomes" id="UP000694541"/>
    </source>
</evidence>
<evidence type="ECO:0000313" key="1">
    <source>
        <dbReference type="Ensembl" id="ENSANIP00000008803.1"/>
    </source>
</evidence>
<dbReference type="Proteomes" id="UP000694541">
    <property type="component" value="Unplaced"/>
</dbReference>
<dbReference type="AlphaFoldDB" id="A0A8B9MG87"/>
<proteinExistence type="predicted"/>
<protein>
    <submittedName>
        <fullName evidence="1">Uncharacterized protein</fullName>
    </submittedName>
</protein>